<reference evidence="6 7" key="1">
    <citation type="journal article" date="2016" name="Proc. Natl. Acad. Sci. U.S.A.">
        <title>Comparative genomics of biotechnologically important yeasts.</title>
        <authorList>
            <person name="Riley R."/>
            <person name="Haridas S."/>
            <person name="Wolfe K.H."/>
            <person name="Lopes M.R."/>
            <person name="Hittinger C.T."/>
            <person name="Goeker M."/>
            <person name="Salamov A.A."/>
            <person name="Wisecaver J.H."/>
            <person name="Long T.M."/>
            <person name="Calvey C.H."/>
            <person name="Aerts A.L."/>
            <person name="Barry K.W."/>
            <person name="Choi C."/>
            <person name="Clum A."/>
            <person name="Coughlan A.Y."/>
            <person name="Deshpande S."/>
            <person name="Douglass A.P."/>
            <person name="Hanson S.J."/>
            <person name="Klenk H.-P."/>
            <person name="LaButti K.M."/>
            <person name="Lapidus A."/>
            <person name="Lindquist E.A."/>
            <person name="Lipzen A.M."/>
            <person name="Meier-Kolthoff J.P."/>
            <person name="Ohm R.A."/>
            <person name="Otillar R.P."/>
            <person name="Pangilinan J.L."/>
            <person name="Peng Y."/>
            <person name="Rokas A."/>
            <person name="Rosa C.A."/>
            <person name="Scheuner C."/>
            <person name="Sibirny A.A."/>
            <person name="Slot J.C."/>
            <person name="Stielow J.B."/>
            <person name="Sun H."/>
            <person name="Kurtzman C.P."/>
            <person name="Blackwell M."/>
            <person name="Grigoriev I.V."/>
            <person name="Jeffries T.W."/>
        </authorList>
    </citation>
    <scope>NUCLEOTIDE SEQUENCE [LARGE SCALE GENOMIC DNA]</scope>
    <source>
        <strain evidence="6 7">NRRL Y-11557</strain>
    </source>
</reference>
<dbReference type="AlphaFoldDB" id="A0A1E3Q5Y3"/>
<dbReference type="Gene3D" id="3.90.1590.10">
    <property type="entry name" value="glutathione-dependent formaldehyde- activating enzyme (gfa)"/>
    <property type="match status" value="1"/>
</dbReference>
<proteinExistence type="inferred from homology"/>
<dbReference type="InterPro" id="IPR006913">
    <property type="entry name" value="CENP-V/GFA"/>
</dbReference>
<dbReference type="PANTHER" id="PTHR33337">
    <property type="entry name" value="GFA DOMAIN-CONTAINING PROTEIN"/>
    <property type="match status" value="1"/>
</dbReference>
<gene>
    <name evidence="6" type="ORF">LIPSTDRAFT_278215</name>
</gene>
<protein>
    <recommendedName>
        <fullName evidence="5">CENP-V/GFA domain-containing protein</fullName>
    </recommendedName>
</protein>
<keyword evidence="7" id="KW-1185">Reference proteome</keyword>
<evidence type="ECO:0000259" key="5">
    <source>
        <dbReference type="PROSITE" id="PS51891"/>
    </source>
</evidence>
<dbReference type="OrthoDB" id="4001640at2759"/>
<evidence type="ECO:0000256" key="2">
    <source>
        <dbReference type="ARBA" id="ARBA00022723"/>
    </source>
</evidence>
<evidence type="ECO:0000256" key="3">
    <source>
        <dbReference type="ARBA" id="ARBA00022833"/>
    </source>
</evidence>
<accession>A0A1E3Q5Y3</accession>
<keyword evidence="4" id="KW-0456">Lyase</keyword>
<dbReference type="GO" id="GO:0016846">
    <property type="term" value="F:carbon-sulfur lyase activity"/>
    <property type="evidence" value="ECO:0007669"/>
    <property type="project" value="InterPro"/>
</dbReference>
<evidence type="ECO:0000313" key="7">
    <source>
        <dbReference type="Proteomes" id="UP000094385"/>
    </source>
</evidence>
<organism evidence="6 7">
    <name type="scientific">Lipomyces starkeyi NRRL Y-11557</name>
    <dbReference type="NCBI Taxonomy" id="675824"/>
    <lineage>
        <taxon>Eukaryota</taxon>
        <taxon>Fungi</taxon>
        <taxon>Dikarya</taxon>
        <taxon>Ascomycota</taxon>
        <taxon>Saccharomycotina</taxon>
        <taxon>Lipomycetes</taxon>
        <taxon>Lipomycetales</taxon>
        <taxon>Lipomycetaceae</taxon>
        <taxon>Lipomyces</taxon>
    </lineage>
</organism>
<dbReference type="GO" id="GO:0046872">
    <property type="term" value="F:metal ion binding"/>
    <property type="evidence" value="ECO:0007669"/>
    <property type="project" value="UniProtKB-KW"/>
</dbReference>
<dbReference type="Pfam" id="PF04828">
    <property type="entry name" value="GFA"/>
    <property type="match status" value="1"/>
</dbReference>
<dbReference type="STRING" id="675824.A0A1E3Q5Y3"/>
<dbReference type="PROSITE" id="PS51891">
    <property type="entry name" value="CENP_V_GFA"/>
    <property type="match status" value="1"/>
</dbReference>
<dbReference type="SUPFAM" id="SSF51316">
    <property type="entry name" value="Mss4-like"/>
    <property type="match status" value="1"/>
</dbReference>
<sequence>MASGSCICGDFKYEFSGEPALTALCHCQECHKLTGSCFSTCLMIPESKFSIGIGSRPLKTFTKKHESGMMLNIHFCPNCGTPIYKTADAENLKGLVILLAGTLDKGLAIDMEKPNAELWTKYRTSWLEEVNGLKQYNEFE</sequence>
<feature type="domain" description="CENP-V/GFA" evidence="5">
    <location>
        <begin position="2"/>
        <end position="120"/>
    </location>
</feature>
<name>A0A1E3Q5Y3_LIPST</name>
<dbReference type="EMBL" id="KV454294">
    <property type="protein sequence ID" value="ODQ72894.1"/>
    <property type="molecule type" value="Genomic_DNA"/>
</dbReference>
<evidence type="ECO:0000313" key="6">
    <source>
        <dbReference type="EMBL" id="ODQ72894.1"/>
    </source>
</evidence>
<comment type="similarity">
    <text evidence="1">Belongs to the Gfa family.</text>
</comment>
<evidence type="ECO:0000256" key="1">
    <source>
        <dbReference type="ARBA" id="ARBA00005495"/>
    </source>
</evidence>
<dbReference type="Proteomes" id="UP000094385">
    <property type="component" value="Unassembled WGS sequence"/>
</dbReference>
<dbReference type="PANTHER" id="PTHR33337:SF30">
    <property type="entry name" value="DUF636 DOMAIN PROTEIN (AFU_ORTHOLOGUE AFUA_1G03180)"/>
    <property type="match status" value="1"/>
</dbReference>
<keyword evidence="2" id="KW-0479">Metal-binding</keyword>
<evidence type="ECO:0000256" key="4">
    <source>
        <dbReference type="ARBA" id="ARBA00023239"/>
    </source>
</evidence>
<dbReference type="InterPro" id="IPR011057">
    <property type="entry name" value="Mss4-like_sf"/>
</dbReference>
<keyword evidence="3" id="KW-0862">Zinc</keyword>